<evidence type="ECO:0000313" key="2">
    <source>
        <dbReference type="EMBL" id="KAG9248698.1"/>
    </source>
</evidence>
<organism evidence="2 3">
    <name type="scientific">Calycina marina</name>
    <dbReference type="NCBI Taxonomy" id="1763456"/>
    <lineage>
        <taxon>Eukaryota</taxon>
        <taxon>Fungi</taxon>
        <taxon>Dikarya</taxon>
        <taxon>Ascomycota</taxon>
        <taxon>Pezizomycotina</taxon>
        <taxon>Leotiomycetes</taxon>
        <taxon>Helotiales</taxon>
        <taxon>Pezizellaceae</taxon>
        <taxon>Calycina</taxon>
    </lineage>
</organism>
<accession>A0A9P8CIV6</accession>
<evidence type="ECO:0000313" key="3">
    <source>
        <dbReference type="Proteomes" id="UP000887226"/>
    </source>
</evidence>
<gene>
    <name evidence="2" type="ORF">BJ878DRAFT_308362</name>
</gene>
<name>A0A9P8CIV6_9HELO</name>
<keyword evidence="3" id="KW-1185">Reference proteome</keyword>
<feature type="region of interest" description="Disordered" evidence="1">
    <location>
        <begin position="22"/>
        <end position="68"/>
    </location>
</feature>
<protein>
    <submittedName>
        <fullName evidence="2">Uncharacterized protein</fullName>
    </submittedName>
</protein>
<proteinExistence type="predicted"/>
<comment type="caution">
    <text evidence="2">The sequence shown here is derived from an EMBL/GenBank/DDBJ whole genome shotgun (WGS) entry which is preliminary data.</text>
</comment>
<sequence>MSSNSKETPDLASILATLAGLAPQKIQQTQDQAPPQEIQQPQPTQQHHQQFPAASQPPLQQWRQPVPSHVQAGSITPLEAPVGRIIDPATIIDWSSGLKCVMRTVAKQESILNDIRHMIKSQQEHEQQWWNGRLDLLERQKTRIESQKKLNEVLKMVGGIGTGSSNTSPEELAHEIQTFDLKVYRAQVQMTKEFTSRLKSLGVPFFGTKTELVRIHKEFKDQASRDEKGSIDELYLVKLQKKMITLLEDMCGD</sequence>
<dbReference type="OrthoDB" id="5363415at2759"/>
<dbReference type="InterPro" id="IPR018858">
    <property type="entry name" value="DUF2458"/>
</dbReference>
<dbReference type="EMBL" id="MU253744">
    <property type="protein sequence ID" value="KAG9248698.1"/>
    <property type="molecule type" value="Genomic_DNA"/>
</dbReference>
<dbReference type="Pfam" id="PF10454">
    <property type="entry name" value="DUF2458"/>
    <property type="match status" value="1"/>
</dbReference>
<dbReference type="AlphaFoldDB" id="A0A9P8CIV6"/>
<dbReference type="Proteomes" id="UP000887226">
    <property type="component" value="Unassembled WGS sequence"/>
</dbReference>
<dbReference type="SUPFAM" id="SSF81995">
    <property type="entry name" value="beta-sandwich domain of Sec23/24"/>
    <property type="match status" value="1"/>
</dbReference>
<reference evidence="2" key="1">
    <citation type="journal article" date="2021" name="IMA Fungus">
        <title>Genomic characterization of three marine fungi, including Emericellopsis atlantica sp. nov. with signatures of a generalist lifestyle and marine biomass degradation.</title>
        <authorList>
            <person name="Hagestad O.C."/>
            <person name="Hou L."/>
            <person name="Andersen J.H."/>
            <person name="Hansen E.H."/>
            <person name="Altermark B."/>
            <person name="Li C."/>
            <person name="Kuhnert E."/>
            <person name="Cox R.J."/>
            <person name="Crous P.W."/>
            <person name="Spatafora J.W."/>
            <person name="Lail K."/>
            <person name="Amirebrahimi M."/>
            <person name="Lipzen A."/>
            <person name="Pangilinan J."/>
            <person name="Andreopoulos W."/>
            <person name="Hayes R.D."/>
            <person name="Ng V."/>
            <person name="Grigoriev I.V."/>
            <person name="Jackson S.A."/>
            <person name="Sutton T.D.S."/>
            <person name="Dobson A.D.W."/>
            <person name="Rama T."/>
        </authorList>
    </citation>
    <scope>NUCLEOTIDE SEQUENCE</scope>
    <source>
        <strain evidence="2">TRa3180A</strain>
    </source>
</reference>
<evidence type="ECO:0000256" key="1">
    <source>
        <dbReference type="SAM" id="MobiDB-lite"/>
    </source>
</evidence>
<feature type="compositionally biased region" description="Low complexity" evidence="1">
    <location>
        <begin position="22"/>
        <end position="54"/>
    </location>
</feature>